<reference evidence="3" key="1">
    <citation type="submission" date="2022-10" db="EMBL/GenBank/DDBJ databases">
        <title>Genome assembly of Pristionchus species.</title>
        <authorList>
            <person name="Yoshida K."/>
            <person name="Sommer R.J."/>
        </authorList>
    </citation>
    <scope>NUCLEOTIDE SEQUENCE [LARGE SCALE GENOMIC DNA]</scope>
    <source>
        <strain evidence="3">RS5460</strain>
    </source>
</reference>
<proteinExistence type="predicted"/>
<protein>
    <submittedName>
        <fullName evidence="2">Uncharacterized protein</fullName>
    </submittedName>
</protein>
<dbReference type="AlphaFoldDB" id="A0AAN4Z575"/>
<name>A0AAN4Z575_9BILA</name>
<comment type="caution">
    <text evidence="2">The sequence shown here is derived from an EMBL/GenBank/DDBJ whole genome shotgun (WGS) entry which is preliminary data.</text>
</comment>
<keyword evidence="1" id="KW-1133">Transmembrane helix</keyword>
<accession>A0AAN4Z575</accession>
<evidence type="ECO:0000256" key="1">
    <source>
        <dbReference type="SAM" id="Phobius"/>
    </source>
</evidence>
<dbReference type="Proteomes" id="UP001328107">
    <property type="component" value="Unassembled WGS sequence"/>
</dbReference>
<keyword evidence="1" id="KW-0812">Transmembrane</keyword>
<evidence type="ECO:0000313" key="2">
    <source>
        <dbReference type="EMBL" id="GMR32158.1"/>
    </source>
</evidence>
<organism evidence="2 3">
    <name type="scientific">Pristionchus mayeri</name>
    <dbReference type="NCBI Taxonomy" id="1317129"/>
    <lineage>
        <taxon>Eukaryota</taxon>
        <taxon>Metazoa</taxon>
        <taxon>Ecdysozoa</taxon>
        <taxon>Nematoda</taxon>
        <taxon>Chromadorea</taxon>
        <taxon>Rhabditida</taxon>
        <taxon>Rhabditina</taxon>
        <taxon>Diplogasteromorpha</taxon>
        <taxon>Diplogasteroidea</taxon>
        <taxon>Neodiplogasteridae</taxon>
        <taxon>Pristionchus</taxon>
    </lineage>
</organism>
<feature type="transmembrane region" description="Helical" evidence="1">
    <location>
        <begin position="52"/>
        <end position="74"/>
    </location>
</feature>
<keyword evidence="1" id="KW-0472">Membrane</keyword>
<dbReference type="EMBL" id="BTRK01000001">
    <property type="protein sequence ID" value="GMR32158.1"/>
    <property type="molecule type" value="Genomic_DNA"/>
</dbReference>
<keyword evidence="3" id="KW-1185">Reference proteome</keyword>
<sequence>MAESEETAFVDERVGIEDSLLGGGSSLWKGLREGFHERRRAFSEWSPRRKGITLAIPALILSLGTIGLVLYLLLTHSSHSTPYYPDEGILAHCDASSIPIVTYSSSTPNGQPRLWNESVFLIPCKNADKYNEAIVQQVYVELARGVWDRQGDGNFTIRTKGGEDSFADVSIQFARIAAKAANSSVKSKDLNEYFGKEFNKTKCLQLNDTIQFFACNEAVLTEFIDHTAEDIFKDYPHYFMQYIQSKVLLFTLLIGEYQDAIHDIIYKRLRYESFRELALLAADKNHTEMAKFLNSEVNLNSQMAHERVVGVMSMASNFISSMDECALYFQPHRDETWNDCIFLNYPSKGWVGLLNGEMTD</sequence>
<gene>
    <name evidence="2" type="ORF">PMAYCL1PPCAC_02353</name>
</gene>
<evidence type="ECO:0000313" key="3">
    <source>
        <dbReference type="Proteomes" id="UP001328107"/>
    </source>
</evidence>